<feature type="transmembrane region" description="Helical" evidence="8">
    <location>
        <begin position="160"/>
        <end position="182"/>
    </location>
</feature>
<feature type="transmembrane region" description="Helical" evidence="8">
    <location>
        <begin position="218"/>
        <end position="234"/>
    </location>
</feature>
<keyword evidence="3" id="KW-0813">Transport</keyword>
<feature type="transmembrane region" description="Helical" evidence="8">
    <location>
        <begin position="124"/>
        <end position="148"/>
    </location>
</feature>
<keyword evidence="10" id="KW-1185">Reference proteome</keyword>
<dbReference type="InterPro" id="IPR002781">
    <property type="entry name" value="TM_pro_TauE-like"/>
</dbReference>
<feature type="transmembrane region" description="Helical" evidence="8">
    <location>
        <begin position="97"/>
        <end position="118"/>
    </location>
</feature>
<keyword evidence="5 8" id="KW-0812">Transmembrane</keyword>
<evidence type="ECO:0000256" key="4">
    <source>
        <dbReference type="ARBA" id="ARBA00022475"/>
    </source>
</evidence>
<comment type="subcellular location">
    <subcellularLocation>
        <location evidence="1 8">Cell membrane</location>
        <topology evidence="1 8">Multi-pass membrane protein</topology>
    </subcellularLocation>
</comment>
<accession>A0ABT5KZS4</accession>
<dbReference type="RefSeq" id="WP_273638219.1">
    <property type="nucleotide sequence ID" value="NZ_JAQQXP010000001.1"/>
</dbReference>
<comment type="caution">
    <text evidence="9">The sequence shown here is derived from an EMBL/GenBank/DDBJ whole genome shotgun (WGS) entry which is preliminary data.</text>
</comment>
<evidence type="ECO:0000256" key="5">
    <source>
        <dbReference type="ARBA" id="ARBA00022692"/>
    </source>
</evidence>
<sequence>MADFFLVYLVLIIGSCLQSVIGFGLGLLGAPLIYLLMPELVPGPMILNALLLTTLLAVKHQYDIDLKQTGFSILGGTAGVLVAGSVLLYIDAHQYQMLLGICIIAAVILSLVGVTPRISVLSNLIAAMISGFMGTTTSAGGAPMGLLYQAENKDKIKANLSVFFVYINMFGIAVLWFTGAAGHEDLERFLTCIPAILIGWFLSFFVNRRIDEMFVRKLILAVAAFAGTALIVSNG</sequence>
<organism evidence="9 10">
    <name type="scientific">Alteromonas gilva</name>
    <dbReference type="NCBI Taxonomy" id="2987522"/>
    <lineage>
        <taxon>Bacteria</taxon>
        <taxon>Pseudomonadati</taxon>
        <taxon>Pseudomonadota</taxon>
        <taxon>Gammaproteobacteria</taxon>
        <taxon>Alteromonadales</taxon>
        <taxon>Alteromonadaceae</taxon>
        <taxon>Alteromonas/Salinimonas group</taxon>
        <taxon>Alteromonas</taxon>
    </lineage>
</organism>
<dbReference type="Pfam" id="PF01925">
    <property type="entry name" value="TauE"/>
    <property type="match status" value="1"/>
</dbReference>
<dbReference type="EMBL" id="JAQQXP010000001">
    <property type="protein sequence ID" value="MDC8829701.1"/>
    <property type="molecule type" value="Genomic_DNA"/>
</dbReference>
<feature type="transmembrane region" description="Helical" evidence="8">
    <location>
        <begin position="70"/>
        <end position="90"/>
    </location>
</feature>
<evidence type="ECO:0000313" key="10">
    <source>
        <dbReference type="Proteomes" id="UP001218788"/>
    </source>
</evidence>
<protein>
    <recommendedName>
        <fullName evidence="8">Probable membrane transporter protein</fullName>
    </recommendedName>
</protein>
<keyword evidence="7 8" id="KW-0472">Membrane</keyword>
<feature type="transmembrane region" description="Helical" evidence="8">
    <location>
        <begin position="188"/>
        <end position="206"/>
    </location>
</feature>
<dbReference type="PANTHER" id="PTHR30269:SF37">
    <property type="entry name" value="MEMBRANE TRANSPORTER PROTEIN"/>
    <property type="match status" value="1"/>
</dbReference>
<evidence type="ECO:0000313" key="9">
    <source>
        <dbReference type="EMBL" id="MDC8829701.1"/>
    </source>
</evidence>
<evidence type="ECO:0000256" key="6">
    <source>
        <dbReference type="ARBA" id="ARBA00022989"/>
    </source>
</evidence>
<evidence type="ECO:0000256" key="1">
    <source>
        <dbReference type="ARBA" id="ARBA00004651"/>
    </source>
</evidence>
<proteinExistence type="inferred from homology"/>
<feature type="transmembrane region" description="Helical" evidence="8">
    <location>
        <begin position="6"/>
        <end position="28"/>
    </location>
</feature>
<evidence type="ECO:0000256" key="2">
    <source>
        <dbReference type="ARBA" id="ARBA00009142"/>
    </source>
</evidence>
<dbReference type="Proteomes" id="UP001218788">
    <property type="component" value="Unassembled WGS sequence"/>
</dbReference>
<feature type="transmembrane region" description="Helical" evidence="8">
    <location>
        <begin position="40"/>
        <end position="58"/>
    </location>
</feature>
<evidence type="ECO:0000256" key="3">
    <source>
        <dbReference type="ARBA" id="ARBA00022448"/>
    </source>
</evidence>
<evidence type="ECO:0000256" key="8">
    <source>
        <dbReference type="RuleBase" id="RU363041"/>
    </source>
</evidence>
<name>A0ABT5KZS4_9ALTE</name>
<keyword evidence="6 8" id="KW-1133">Transmembrane helix</keyword>
<evidence type="ECO:0000256" key="7">
    <source>
        <dbReference type="ARBA" id="ARBA00023136"/>
    </source>
</evidence>
<dbReference type="PANTHER" id="PTHR30269">
    <property type="entry name" value="TRANSMEMBRANE PROTEIN YFCA"/>
    <property type="match status" value="1"/>
</dbReference>
<reference evidence="9 10" key="1">
    <citation type="submission" date="2022-10" db="EMBL/GenBank/DDBJ databases">
        <title>Alteromonas sp. chi3 Genome sequencing.</title>
        <authorList>
            <person name="Park S."/>
        </authorList>
    </citation>
    <scope>NUCLEOTIDE SEQUENCE [LARGE SCALE GENOMIC DNA]</scope>
    <source>
        <strain evidence="10">chi3</strain>
    </source>
</reference>
<dbReference type="InterPro" id="IPR052017">
    <property type="entry name" value="TSUP"/>
</dbReference>
<gene>
    <name evidence="9" type="ORF">OIK42_02885</name>
</gene>
<keyword evidence="4 8" id="KW-1003">Cell membrane</keyword>
<comment type="similarity">
    <text evidence="2 8">Belongs to the 4-toluene sulfonate uptake permease (TSUP) (TC 2.A.102) family.</text>
</comment>